<dbReference type="PANTHER" id="PTHR45695">
    <property type="entry name" value="LEUCOKININ RECEPTOR-RELATED"/>
    <property type="match status" value="1"/>
</dbReference>
<dbReference type="Proteomes" id="UP000014500">
    <property type="component" value="Unassembled WGS sequence"/>
</dbReference>
<evidence type="ECO:0000313" key="13">
    <source>
        <dbReference type="Proteomes" id="UP000014500"/>
    </source>
</evidence>
<feature type="transmembrane region" description="Helical" evidence="10">
    <location>
        <begin position="47"/>
        <end position="68"/>
    </location>
</feature>
<name>T1IPV2_STRMM</name>
<dbReference type="GO" id="GO:0004930">
    <property type="term" value="F:G protein-coupled receptor activity"/>
    <property type="evidence" value="ECO:0007669"/>
    <property type="project" value="UniProtKB-KW"/>
</dbReference>
<dbReference type="AlphaFoldDB" id="T1IPV2"/>
<evidence type="ECO:0000256" key="5">
    <source>
        <dbReference type="ARBA" id="ARBA00023040"/>
    </source>
</evidence>
<evidence type="ECO:0000256" key="3">
    <source>
        <dbReference type="ARBA" id="ARBA00022692"/>
    </source>
</evidence>
<evidence type="ECO:0000256" key="8">
    <source>
        <dbReference type="ARBA" id="ARBA00023224"/>
    </source>
</evidence>
<feature type="transmembrane region" description="Helical" evidence="10">
    <location>
        <begin position="248"/>
        <end position="272"/>
    </location>
</feature>
<dbReference type="PhylomeDB" id="T1IPV2"/>
<keyword evidence="13" id="KW-1185">Reference proteome</keyword>
<dbReference type="Gene3D" id="1.20.1070.10">
    <property type="entry name" value="Rhodopsin 7-helix transmembrane proteins"/>
    <property type="match status" value="1"/>
</dbReference>
<dbReference type="GO" id="GO:0005886">
    <property type="term" value="C:plasma membrane"/>
    <property type="evidence" value="ECO:0007669"/>
    <property type="project" value="TreeGrafter"/>
</dbReference>
<evidence type="ECO:0000256" key="6">
    <source>
        <dbReference type="ARBA" id="ARBA00023136"/>
    </source>
</evidence>
<keyword evidence="6 10" id="KW-0472">Membrane</keyword>
<dbReference type="OMA" id="ITWKLEI"/>
<feature type="region of interest" description="Disordered" evidence="9">
    <location>
        <begin position="299"/>
        <end position="328"/>
    </location>
</feature>
<dbReference type="STRING" id="126957.T1IPV2"/>
<organism evidence="12 13">
    <name type="scientific">Strigamia maritima</name>
    <name type="common">European centipede</name>
    <name type="synonym">Geophilus maritimus</name>
    <dbReference type="NCBI Taxonomy" id="126957"/>
    <lineage>
        <taxon>Eukaryota</taxon>
        <taxon>Metazoa</taxon>
        <taxon>Ecdysozoa</taxon>
        <taxon>Arthropoda</taxon>
        <taxon>Myriapoda</taxon>
        <taxon>Chilopoda</taxon>
        <taxon>Pleurostigmophora</taxon>
        <taxon>Geophilomorpha</taxon>
        <taxon>Linotaeniidae</taxon>
        <taxon>Strigamia</taxon>
    </lineage>
</organism>
<feature type="domain" description="G-protein coupled receptors family 1 profile" evidence="11">
    <location>
        <begin position="80"/>
        <end position="270"/>
    </location>
</feature>
<keyword evidence="8" id="KW-0807">Transducer</keyword>
<reference evidence="12" key="2">
    <citation type="submission" date="2015-02" db="UniProtKB">
        <authorList>
            <consortium name="EnsemblMetazoa"/>
        </authorList>
    </citation>
    <scope>IDENTIFICATION</scope>
</reference>
<keyword evidence="3 10" id="KW-0812">Transmembrane</keyword>
<accession>T1IPV2</accession>
<dbReference type="EnsemblMetazoa" id="SMAR003058-RA">
    <property type="protein sequence ID" value="SMAR003058-PA"/>
    <property type="gene ID" value="SMAR003058"/>
</dbReference>
<dbReference type="Pfam" id="PF00001">
    <property type="entry name" value="7tm_1"/>
    <property type="match status" value="1"/>
</dbReference>
<evidence type="ECO:0000256" key="10">
    <source>
        <dbReference type="SAM" id="Phobius"/>
    </source>
</evidence>
<dbReference type="PRINTS" id="PR00237">
    <property type="entry name" value="GPCRRHODOPSN"/>
</dbReference>
<proteinExistence type="inferred from homology"/>
<dbReference type="PANTHER" id="PTHR45695:SF9">
    <property type="entry name" value="LEUCOKININ RECEPTOR"/>
    <property type="match status" value="1"/>
</dbReference>
<evidence type="ECO:0000259" key="11">
    <source>
        <dbReference type="PROSITE" id="PS50262"/>
    </source>
</evidence>
<dbReference type="EMBL" id="JH431265">
    <property type="status" value="NOT_ANNOTATED_CDS"/>
    <property type="molecule type" value="Genomic_DNA"/>
</dbReference>
<keyword evidence="7" id="KW-0675">Receptor</keyword>
<keyword evidence="4 10" id="KW-1133">Transmembrane helix</keyword>
<comment type="similarity">
    <text evidence="2">Belongs to the G-protein coupled receptor 1 family.</text>
</comment>
<dbReference type="eggNOG" id="KOG4219">
    <property type="taxonomic scope" value="Eukaryota"/>
</dbReference>
<feature type="transmembrane region" description="Helical" evidence="10">
    <location>
        <begin position="161"/>
        <end position="189"/>
    </location>
</feature>
<evidence type="ECO:0000256" key="7">
    <source>
        <dbReference type="ARBA" id="ARBA00023170"/>
    </source>
</evidence>
<feature type="transmembrane region" description="Helical" evidence="10">
    <location>
        <begin position="109"/>
        <end position="128"/>
    </location>
</feature>
<dbReference type="PROSITE" id="PS50262">
    <property type="entry name" value="G_PROTEIN_RECEP_F1_2"/>
    <property type="match status" value="1"/>
</dbReference>
<evidence type="ECO:0000256" key="9">
    <source>
        <dbReference type="SAM" id="MobiDB-lite"/>
    </source>
</evidence>
<protein>
    <recommendedName>
        <fullName evidence="11">G-protein coupled receptors family 1 profile domain-containing protein</fullName>
    </recommendedName>
</protein>
<feature type="transmembrane region" description="Helical" evidence="10">
    <location>
        <begin position="210"/>
        <end position="228"/>
    </location>
</feature>
<keyword evidence="5" id="KW-0297">G-protein coupled receptor</keyword>
<dbReference type="InterPro" id="IPR000276">
    <property type="entry name" value="GPCR_Rhodpsn"/>
</dbReference>
<comment type="subcellular location">
    <subcellularLocation>
        <location evidence="1">Membrane</location>
        <topology evidence="1">Multi-pass membrane protein</topology>
    </subcellularLocation>
</comment>
<evidence type="ECO:0000313" key="12">
    <source>
        <dbReference type="EnsemblMetazoa" id="SMAR003058-PA"/>
    </source>
</evidence>
<evidence type="ECO:0000256" key="1">
    <source>
        <dbReference type="ARBA" id="ARBA00004141"/>
    </source>
</evidence>
<feature type="transmembrane region" description="Helical" evidence="10">
    <location>
        <begin position="80"/>
        <end position="97"/>
    </location>
</feature>
<sequence>MCVKRKRIIDIISYQIINLPALPSATPTTITWKLEIGERKRKRLNKYLFIVCISSVFAHLSKYSLILNHLTKRAERPPKYLLLIILCHEHFAIVHPFEWRVYHSKGRATLILLTTWIVPCVVASPFLYGAKAFLNHLQSDYGVIHRLTCFDEFSDDFRNGYFIFLFVFIYVLPLGFITGTCFNIAKELLKGTSLHRQGNLRRQEINKRKIAKMVIVVVIAFTISWTPYFLVTLISQFHTSNFLEKGQFFFTMLCINLFAFLNSCINPFIYALMSKRFRNGFRNIVRSLYCRQQLPINSGTSSQRANGTLPHGRAVGGGASTTDPSASGSGQFTILRLDSLRTFTDFSRRTLSAVWRSGSSRFHSLSLKRSRSSKNKCNRPNSINGSAVFCKHHPDSKEDDQVQIQQLLPVLTIESPLFIQQIEEVLVKPLKDTSGLPRCSIIAPWNSNPNLTDTQNKVKQSLLRKCSSEAIITALDETIV</sequence>
<dbReference type="HOGENOM" id="CLU_569013_0_0_1"/>
<reference evidence="13" key="1">
    <citation type="submission" date="2011-05" db="EMBL/GenBank/DDBJ databases">
        <authorList>
            <person name="Richards S.R."/>
            <person name="Qu J."/>
            <person name="Jiang H."/>
            <person name="Jhangiani S.N."/>
            <person name="Agravi P."/>
            <person name="Goodspeed R."/>
            <person name="Gross S."/>
            <person name="Mandapat C."/>
            <person name="Jackson L."/>
            <person name="Mathew T."/>
            <person name="Pu L."/>
            <person name="Thornton R."/>
            <person name="Saada N."/>
            <person name="Wilczek-Boney K.B."/>
            <person name="Lee S."/>
            <person name="Kovar C."/>
            <person name="Wu Y."/>
            <person name="Scherer S.E."/>
            <person name="Worley K.C."/>
            <person name="Muzny D.M."/>
            <person name="Gibbs R."/>
        </authorList>
    </citation>
    <scope>NUCLEOTIDE SEQUENCE</scope>
    <source>
        <strain evidence="13">Brora</strain>
    </source>
</reference>
<evidence type="ECO:0000256" key="4">
    <source>
        <dbReference type="ARBA" id="ARBA00022989"/>
    </source>
</evidence>
<evidence type="ECO:0000256" key="2">
    <source>
        <dbReference type="ARBA" id="ARBA00010663"/>
    </source>
</evidence>
<dbReference type="SUPFAM" id="SSF81321">
    <property type="entry name" value="Family A G protein-coupled receptor-like"/>
    <property type="match status" value="1"/>
</dbReference>
<dbReference type="InterPro" id="IPR017452">
    <property type="entry name" value="GPCR_Rhodpsn_7TM"/>
</dbReference>